<feature type="transmembrane region" description="Helical" evidence="8">
    <location>
        <begin position="47"/>
        <end position="68"/>
    </location>
</feature>
<dbReference type="EMBL" id="JASJQH010006903">
    <property type="protein sequence ID" value="KAK9728170.1"/>
    <property type="molecule type" value="Genomic_DNA"/>
</dbReference>
<dbReference type="Proteomes" id="UP001479436">
    <property type="component" value="Unassembled WGS sequence"/>
</dbReference>
<gene>
    <name evidence="9" type="ORF">K7432_001280</name>
</gene>
<feature type="transmembrane region" description="Helical" evidence="8">
    <location>
        <begin position="118"/>
        <end position="136"/>
    </location>
</feature>
<evidence type="ECO:0000313" key="9">
    <source>
        <dbReference type="EMBL" id="KAK9728170.1"/>
    </source>
</evidence>
<dbReference type="PANTHER" id="PTHR23129:SF0">
    <property type="entry name" value="ACYL-COENZYME A DIPHOSPHATASE FITM2"/>
    <property type="match status" value="1"/>
</dbReference>
<evidence type="ECO:0000256" key="8">
    <source>
        <dbReference type="SAM" id="Phobius"/>
    </source>
</evidence>
<evidence type="ECO:0000313" key="10">
    <source>
        <dbReference type="Proteomes" id="UP001479436"/>
    </source>
</evidence>
<keyword evidence="6" id="KW-0443">Lipid metabolism</keyword>
<accession>A0ABR2W9W2</accession>
<comment type="caution">
    <text evidence="9">The sequence shown here is derived from an EMBL/GenBank/DDBJ whole genome shotgun (WGS) entry which is preliminary data.</text>
</comment>
<evidence type="ECO:0000256" key="3">
    <source>
        <dbReference type="ARBA" id="ARBA00022801"/>
    </source>
</evidence>
<sequence>MSTPLTETEGRKLRARENKVFEDPKVQEDLRNASSLSKSPKLTSPGFQLIILLYLGTAVLGSLVQYIHPLSDSYFSDKKNIFNTFFVKFGWGWTSLLYLPFVTIALAQTNLHKAAPFLFRWLLATLYWYFITQSFVGPSVSDRFFTLSGGTCSIDGVQDSFSCKVKGGRWTGGHDMSGHCMLLIHASLFLWEELRIAWFDNRLKSRINENVTSKVLGIGLVSLWFLWWWMLLMTNVYFHSLSEKISGVLFGFFYWFVAYFIVFPYTPFPGTPIDNLSTQIASVD</sequence>
<reference evidence="9 10" key="1">
    <citation type="submission" date="2023-04" db="EMBL/GenBank/DDBJ databases">
        <title>Genome of Basidiobolus ranarum AG-B5.</title>
        <authorList>
            <person name="Stajich J.E."/>
            <person name="Carter-House D."/>
            <person name="Gryganskyi A."/>
        </authorList>
    </citation>
    <scope>NUCLEOTIDE SEQUENCE [LARGE SCALE GENOMIC DNA]</scope>
    <source>
        <strain evidence="9 10">AG-B5</strain>
    </source>
</reference>
<keyword evidence="5 8" id="KW-1133">Transmembrane helix</keyword>
<evidence type="ECO:0008006" key="11">
    <source>
        <dbReference type="Google" id="ProtNLM"/>
    </source>
</evidence>
<protein>
    <recommendedName>
        <fullName evidence="11">Inositol phospholipid synthesis and fat-storage-inducing TM-domain-containing protein</fullName>
    </recommendedName>
</protein>
<evidence type="ECO:0000256" key="6">
    <source>
        <dbReference type="ARBA" id="ARBA00023098"/>
    </source>
</evidence>
<keyword evidence="10" id="KW-1185">Reference proteome</keyword>
<keyword evidence="3" id="KW-0378">Hydrolase</keyword>
<feature type="transmembrane region" description="Helical" evidence="8">
    <location>
        <begin position="88"/>
        <end position="106"/>
    </location>
</feature>
<evidence type="ECO:0000256" key="4">
    <source>
        <dbReference type="ARBA" id="ARBA00022824"/>
    </source>
</evidence>
<evidence type="ECO:0000256" key="1">
    <source>
        <dbReference type="ARBA" id="ARBA00004477"/>
    </source>
</evidence>
<proteinExistence type="predicted"/>
<keyword evidence="7 8" id="KW-0472">Membrane</keyword>
<comment type="subcellular location">
    <subcellularLocation>
        <location evidence="1">Endoplasmic reticulum membrane</location>
        <topology evidence="1">Multi-pass membrane protein</topology>
    </subcellularLocation>
</comment>
<dbReference type="PANTHER" id="PTHR23129">
    <property type="entry name" value="ACYL-COENZYME A DIPHOSPHATASE FITM2"/>
    <property type="match status" value="1"/>
</dbReference>
<keyword evidence="2 8" id="KW-0812">Transmembrane</keyword>
<feature type="transmembrane region" description="Helical" evidence="8">
    <location>
        <begin position="244"/>
        <end position="263"/>
    </location>
</feature>
<evidence type="ECO:0000256" key="7">
    <source>
        <dbReference type="ARBA" id="ARBA00023136"/>
    </source>
</evidence>
<evidence type="ECO:0000256" key="2">
    <source>
        <dbReference type="ARBA" id="ARBA00022692"/>
    </source>
</evidence>
<dbReference type="Pfam" id="PF10261">
    <property type="entry name" value="FIT"/>
    <property type="match status" value="2"/>
</dbReference>
<name>A0ABR2W9W2_9FUNG</name>
<organism evidence="9 10">
    <name type="scientific">Basidiobolus ranarum</name>
    <dbReference type="NCBI Taxonomy" id="34480"/>
    <lineage>
        <taxon>Eukaryota</taxon>
        <taxon>Fungi</taxon>
        <taxon>Fungi incertae sedis</taxon>
        <taxon>Zoopagomycota</taxon>
        <taxon>Entomophthoromycotina</taxon>
        <taxon>Basidiobolomycetes</taxon>
        <taxon>Basidiobolales</taxon>
        <taxon>Basidiobolaceae</taxon>
        <taxon>Basidiobolus</taxon>
    </lineage>
</organism>
<evidence type="ECO:0000256" key="5">
    <source>
        <dbReference type="ARBA" id="ARBA00022989"/>
    </source>
</evidence>
<dbReference type="InterPro" id="IPR019388">
    <property type="entry name" value="FIT"/>
</dbReference>
<keyword evidence="4" id="KW-0256">Endoplasmic reticulum</keyword>
<feature type="transmembrane region" description="Helical" evidence="8">
    <location>
        <begin position="215"/>
        <end position="238"/>
    </location>
</feature>